<reference evidence="1 2" key="1">
    <citation type="submission" date="2016-09" db="EMBL/GenBank/DDBJ databases">
        <title>Complete genome of Desulfosporosinus sp. OL.</title>
        <authorList>
            <person name="Mardanov A."/>
            <person name="Beletsky A."/>
            <person name="Panova A."/>
            <person name="Karnachuk O."/>
            <person name="Ravin N."/>
        </authorList>
    </citation>
    <scope>NUCLEOTIDE SEQUENCE [LARGE SCALE GENOMIC DNA]</scope>
    <source>
        <strain evidence="1 2">OL</strain>
    </source>
</reference>
<sequence>MNVFENSGQILGFEALGTTKCSLQRVFELANEIRGRLGLRKDLLDSYLSLIFETANCTLAYDSTNDGFEAGSWLRRLCFDVLEGKKACKDHLFYDVAAKEFEEHSYIYDDMHTVASLHYISLSEHYLKQAVLDYWHQQEQNLSKIKSLSKLNDHYNKIVHLIGEGPMEQLNQAIMERFFIVPVIPGYLQGFTNDLLFCLNHRDEKTNKRIFQLWMDHLSSR</sequence>
<dbReference type="RefSeq" id="WP_075366796.1">
    <property type="nucleotide sequence ID" value="NZ_MLBF01000055.1"/>
</dbReference>
<dbReference type="AlphaFoldDB" id="A0A1Q8QJR2"/>
<accession>A0A1Q8QJR2</accession>
<gene>
    <name evidence="1" type="ORF">DSOL_4449</name>
</gene>
<name>A0A1Q8QJR2_9FIRM</name>
<keyword evidence="2" id="KW-1185">Reference proteome</keyword>
<evidence type="ECO:0000313" key="1">
    <source>
        <dbReference type="EMBL" id="OLN27574.1"/>
    </source>
</evidence>
<comment type="caution">
    <text evidence="1">The sequence shown here is derived from an EMBL/GenBank/DDBJ whole genome shotgun (WGS) entry which is preliminary data.</text>
</comment>
<protein>
    <submittedName>
        <fullName evidence="1">Uncharacterized protein</fullName>
    </submittedName>
</protein>
<proteinExistence type="predicted"/>
<dbReference type="OrthoDB" id="1805075at2"/>
<dbReference type="EMBL" id="MLBF01000055">
    <property type="protein sequence ID" value="OLN27574.1"/>
    <property type="molecule type" value="Genomic_DNA"/>
</dbReference>
<organism evidence="1 2">
    <name type="scientific">Desulfosporosinus metallidurans</name>
    <dbReference type="NCBI Taxonomy" id="1888891"/>
    <lineage>
        <taxon>Bacteria</taxon>
        <taxon>Bacillati</taxon>
        <taxon>Bacillota</taxon>
        <taxon>Clostridia</taxon>
        <taxon>Eubacteriales</taxon>
        <taxon>Desulfitobacteriaceae</taxon>
        <taxon>Desulfosporosinus</taxon>
    </lineage>
</organism>
<evidence type="ECO:0000313" key="2">
    <source>
        <dbReference type="Proteomes" id="UP000186102"/>
    </source>
</evidence>
<dbReference type="Proteomes" id="UP000186102">
    <property type="component" value="Unassembled WGS sequence"/>
</dbReference>